<evidence type="ECO:0008006" key="6">
    <source>
        <dbReference type="Google" id="ProtNLM"/>
    </source>
</evidence>
<evidence type="ECO:0000256" key="2">
    <source>
        <dbReference type="SAM" id="MobiDB-lite"/>
    </source>
</evidence>
<feature type="region of interest" description="Disordered" evidence="2">
    <location>
        <begin position="70"/>
        <end position="160"/>
    </location>
</feature>
<feature type="compositionally biased region" description="Basic and acidic residues" evidence="2">
    <location>
        <begin position="147"/>
        <end position="157"/>
    </location>
</feature>
<keyword evidence="3" id="KW-0812">Transmembrane</keyword>
<reference evidence="4" key="1">
    <citation type="submission" date="2020-06" db="EMBL/GenBank/DDBJ databases">
        <title>Draft genome of Bugula neritina, a colonial animal packing powerful symbionts and potential medicines.</title>
        <authorList>
            <person name="Rayko M."/>
        </authorList>
    </citation>
    <scope>NUCLEOTIDE SEQUENCE [LARGE SCALE GENOMIC DNA]</scope>
    <source>
        <strain evidence="4">Kwan_BN1</strain>
    </source>
</reference>
<gene>
    <name evidence="4" type="ORF">EB796_007537</name>
</gene>
<evidence type="ECO:0000256" key="1">
    <source>
        <dbReference type="ARBA" id="ARBA00023157"/>
    </source>
</evidence>
<accession>A0A7J7K8A2</accession>
<name>A0A7J7K8A2_BUGNE</name>
<feature type="compositionally biased region" description="Low complexity" evidence="2">
    <location>
        <begin position="70"/>
        <end position="90"/>
    </location>
</feature>
<protein>
    <recommendedName>
        <fullName evidence="6">CUB domain-containing protein</fullName>
    </recommendedName>
</protein>
<evidence type="ECO:0000256" key="3">
    <source>
        <dbReference type="SAM" id="Phobius"/>
    </source>
</evidence>
<dbReference type="SUPFAM" id="SSF49854">
    <property type="entry name" value="Spermadhesin, CUB domain"/>
    <property type="match status" value="1"/>
</dbReference>
<feature type="compositionally biased region" description="Polar residues" evidence="2">
    <location>
        <begin position="91"/>
        <end position="146"/>
    </location>
</feature>
<evidence type="ECO:0000313" key="5">
    <source>
        <dbReference type="Proteomes" id="UP000593567"/>
    </source>
</evidence>
<comment type="caution">
    <text evidence="4">The sequence shown here is derived from an EMBL/GenBank/DDBJ whole genome shotgun (WGS) entry which is preliminary data.</text>
</comment>
<evidence type="ECO:0000313" key="4">
    <source>
        <dbReference type="EMBL" id="KAF6034154.1"/>
    </source>
</evidence>
<dbReference type="CDD" id="cd00041">
    <property type="entry name" value="CUB"/>
    <property type="match status" value="1"/>
</dbReference>
<dbReference type="Gene3D" id="2.60.120.290">
    <property type="entry name" value="Spermadhesin, CUB domain"/>
    <property type="match status" value="1"/>
</dbReference>
<dbReference type="EMBL" id="VXIV02001142">
    <property type="protein sequence ID" value="KAF6034154.1"/>
    <property type="molecule type" value="Genomic_DNA"/>
</dbReference>
<feature type="transmembrane region" description="Helical" evidence="3">
    <location>
        <begin position="169"/>
        <end position="192"/>
    </location>
</feature>
<dbReference type="AlphaFoldDB" id="A0A7J7K8A2"/>
<organism evidence="4 5">
    <name type="scientific">Bugula neritina</name>
    <name type="common">Brown bryozoan</name>
    <name type="synonym">Sertularia neritina</name>
    <dbReference type="NCBI Taxonomy" id="10212"/>
    <lineage>
        <taxon>Eukaryota</taxon>
        <taxon>Metazoa</taxon>
        <taxon>Spiralia</taxon>
        <taxon>Lophotrochozoa</taxon>
        <taxon>Bryozoa</taxon>
        <taxon>Gymnolaemata</taxon>
        <taxon>Cheilostomatida</taxon>
        <taxon>Flustrina</taxon>
        <taxon>Buguloidea</taxon>
        <taxon>Bugulidae</taxon>
        <taxon>Bugula</taxon>
    </lineage>
</organism>
<keyword evidence="5" id="KW-1185">Reference proteome</keyword>
<dbReference type="InterPro" id="IPR035914">
    <property type="entry name" value="Sperma_CUB_dom_sf"/>
</dbReference>
<keyword evidence="1" id="KW-1015">Disulfide bond</keyword>
<keyword evidence="3" id="KW-1133">Transmembrane helix</keyword>
<sequence length="229" mass="24798">MNVTIRILDLENSTSCRHDSLRIGSSLTLCGTKSPYSTLISVSTKFLVIFRSDSLIQKKGFAVTISDATPSPSTTVKTTSTMPSTPTIITEKTTPSVTMPTKKSIQTASTRSPKATDLTSTNKARTLSTVTEKSSQTKQESSTLHTKPTDKAEDISGKSKVRTTKTTPAYVWAIVAVLTISIGGIVAAVVIIQRRKRKSLLQYDNVNDDGDEVDLGFDNPTYGDEMQDL</sequence>
<keyword evidence="3" id="KW-0472">Membrane</keyword>
<dbReference type="Proteomes" id="UP000593567">
    <property type="component" value="Unassembled WGS sequence"/>
</dbReference>
<proteinExistence type="predicted"/>
<dbReference type="InterPro" id="IPR000859">
    <property type="entry name" value="CUB_dom"/>
</dbReference>